<keyword evidence="3" id="KW-1185">Reference proteome</keyword>
<protein>
    <recommendedName>
        <fullName evidence="1">RNase H type-1 domain-containing protein</fullName>
    </recommendedName>
</protein>
<feature type="domain" description="RNase H type-1" evidence="1">
    <location>
        <begin position="492"/>
        <end position="594"/>
    </location>
</feature>
<dbReference type="Gene3D" id="3.60.10.10">
    <property type="entry name" value="Endonuclease/exonuclease/phosphatase"/>
    <property type="match status" value="1"/>
</dbReference>
<dbReference type="InterPro" id="IPR002156">
    <property type="entry name" value="RNaseH_domain"/>
</dbReference>
<dbReference type="Gene3D" id="3.30.420.10">
    <property type="entry name" value="Ribonuclease H-like superfamily/Ribonuclease H"/>
    <property type="match status" value="1"/>
</dbReference>
<dbReference type="PANTHER" id="PTHR35218">
    <property type="entry name" value="RNASE H DOMAIN-CONTAINING PROTEIN"/>
    <property type="match status" value="1"/>
</dbReference>
<evidence type="ECO:0000259" key="1">
    <source>
        <dbReference type="Pfam" id="PF13456"/>
    </source>
</evidence>
<evidence type="ECO:0000313" key="3">
    <source>
        <dbReference type="Proteomes" id="UP001472677"/>
    </source>
</evidence>
<dbReference type="InterPro" id="IPR044730">
    <property type="entry name" value="RNase_H-like_dom_plant"/>
</dbReference>
<organism evidence="2 3">
    <name type="scientific">Hibiscus sabdariffa</name>
    <name type="common">roselle</name>
    <dbReference type="NCBI Taxonomy" id="183260"/>
    <lineage>
        <taxon>Eukaryota</taxon>
        <taxon>Viridiplantae</taxon>
        <taxon>Streptophyta</taxon>
        <taxon>Embryophyta</taxon>
        <taxon>Tracheophyta</taxon>
        <taxon>Spermatophyta</taxon>
        <taxon>Magnoliopsida</taxon>
        <taxon>eudicotyledons</taxon>
        <taxon>Gunneridae</taxon>
        <taxon>Pentapetalae</taxon>
        <taxon>rosids</taxon>
        <taxon>malvids</taxon>
        <taxon>Malvales</taxon>
        <taxon>Malvaceae</taxon>
        <taxon>Malvoideae</taxon>
        <taxon>Hibiscus</taxon>
    </lineage>
</organism>
<dbReference type="SUPFAM" id="SSF56219">
    <property type="entry name" value="DNase I-like"/>
    <property type="match status" value="1"/>
</dbReference>
<dbReference type="InterPro" id="IPR036691">
    <property type="entry name" value="Endo/exonu/phosph_ase_sf"/>
</dbReference>
<dbReference type="Pfam" id="PF13456">
    <property type="entry name" value="RVT_3"/>
    <property type="match status" value="1"/>
</dbReference>
<gene>
    <name evidence="2" type="ORF">V6N12_065174</name>
</gene>
<dbReference type="Proteomes" id="UP001472677">
    <property type="component" value="Unassembled WGS sequence"/>
</dbReference>
<sequence>MDIDGQSLVANDGTVDSGNVGSLRSYMGVVSNAWNEVVMASIPSLDDVTFSNREVSINTNGLFPAVAFSKDVHARIDYSMRRSLIVRMLGRSIGYKTLRAPIKAMEMCASLHVENGGRLGGKQWEDLVLIFWLLMMQMVGDIGDMENGNRSVDQGTQVLDVEVGRSSPRGICNKTMLKRARYKEAPCLGLGGQRGKENQLPLCLVLVDWILGSFVSNGSNSATVHNVQNVVVSHDRPSGSSSCGERLFFFWNCQGAASSNFRRHFKEFYRINRPHVVALLEPRISGAQADSVLTRLGFSHSFRVEVNGLSGGIWLLWNNEVDIEVLTVSNQFVHGQARLFNFRWVFFMVIYASPNATIRRNVWDFLSALRPAGDGHGSWAGILTLLFVLRRGIVVPFVEMGVWSYWTKKKELLAQIRGIDRALRVSHSEFLVQLDVELRAGLDEVLRQDERFWLLKSGVQWVKFGDRVMRKAFTVPVTDDEGGVDGVCHLWGVLRNHVGDWLLGFYRRVGVCSVLEAELWGIAEGLRLPWDAGIRVVLLEVDNGDVARIVQDNAYVSGLHGLVPTISELVGRDWVVRVCQIRRTTNMVTDGMVKLARSSFVSSLLDVGLLLGFFRCLMMRLFT</sequence>
<proteinExistence type="predicted"/>
<dbReference type="CDD" id="cd06222">
    <property type="entry name" value="RNase_H_like"/>
    <property type="match status" value="1"/>
</dbReference>
<name>A0ABR2G7Y6_9ROSI</name>
<dbReference type="EMBL" id="JBBPBM010000002">
    <property type="protein sequence ID" value="KAK8596694.1"/>
    <property type="molecule type" value="Genomic_DNA"/>
</dbReference>
<accession>A0ABR2G7Y6</accession>
<reference evidence="2 3" key="1">
    <citation type="journal article" date="2024" name="G3 (Bethesda)">
        <title>Genome assembly of Hibiscus sabdariffa L. provides insights into metabolisms of medicinal natural products.</title>
        <authorList>
            <person name="Kim T."/>
        </authorList>
    </citation>
    <scope>NUCLEOTIDE SEQUENCE [LARGE SCALE GENOMIC DNA]</scope>
    <source>
        <strain evidence="2">TK-2024</strain>
        <tissue evidence="2">Old leaves</tissue>
    </source>
</reference>
<dbReference type="InterPro" id="IPR036397">
    <property type="entry name" value="RNaseH_sf"/>
</dbReference>
<comment type="caution">
    <text evidence="2">The sequence shown here is derived from an EMBL/GenBank/DDBJ whole genome shotgun (WGS) entry which is preliminary data.</text>
</comment>
<evidence type="ECO:0000313" key="2">
    <source>
        <dbReference type="EMBL" id="KAK8596694.1"/>
    </source>
</evidence>
<dbReference type="PANTHER" id="PTHR35218:SF9">
    <property type="entry name" value="ENDONUCLEASE_EXONUCLEASE_PHOSPHATASE DOMAIN-CONTAINING PROTEIN"/>
    <property type="match status" value="1"/>
</dbReference>